<name>A0A117Q9I5_STRCK</name>
<dbReference type="AlphaFoldDB" id="A0A117Q9I5"/>
<sequence length="218" mass="24313">MYVLVPDDPVFFAKFESLEEPLLRRLYLLHSAGLEESDDERIIADAYDSWVQVLLKLPLWSQWHATDTSAEPAPGEPAGYTLHSAGGTQLTTLYPIEVTAADLGHLTACLDLFAAAGRTRRAVPGRADAEADAEAGADRPEREDALVDVFRRVMEVLLLPQPQRLLDTLRQVTRQGRTGSVTLPAEEETEYRHYCEDIVTILSSGDTFAYRSHRALYL</sequence>
<dbReference type="RefSeq" id="WP_059266886.1">
    <property type="nucleotide sequence ID" value="NZ_KQ948376.1"/>
</dbReference>
<protein>
    <submittedName>
        <fullName evidence="1">Uncharacterized protein</fullName>
    </submittedName>
</protein>
<gene>
    <name evidence="1" type="ORF">AQJ11_41515</name>
</gene>
<proteinExistence type="predicted"/>
<keyword evidence="2" id="KW-1185">Reference proteome</keyword>
<accession>A0A117Q9I5</accession>
<evidence type="ECO:0000313" key="2">
    <source>
        <dbReference type="Proteomes" id="UP000053398"/>
    </source>
</evidence>
<comment type="caution">
    <text evidence="1">The sequence shown here is derived from an EMBL/GenBank/DDBJ whole genome shotgun (WGS) entry which is preliminary data.</text>
</comment>
<reference evidence="1 2" key="1">
    <citation type="submission" date="2015-10" db="EMBL/GenBank/DDBJ databases">
        <title>Draft genome sequence of Streptomyces corchorusii DSM 40340, type strain for the species Streptomyces corchorusii.</title>
        <authorList>
            <person name="Ruckert C."/>
            <person name="Winkler A."/>
            <person name="Kalinowski J."/>
            <person name="Kampfer P."/>
            <person name="Glaeser S."/>
        </authorList>
    </citation>
    <scope>NUCLEOTIDE SEQUENCE [LARGE SCALE GENOMIC DNA]</scope>
    <source>
        <strain evidence="1 2">DSM 40340</strain>
    </source>
</reference>
<organism evidence="1 2">
    <name type="scientific">Streptomyces corchorusii</name>
    <name type="common">Streptomyces chibaensis</name>
    <dbReference type="NCBI Taxonomy" id="1903"/>
    <lineage>
        <taxon>Bacteria</taxon>
        <taxon>Bacillati</taxon>
        <taxon>Actinomycetota</taxon>
        <taxon>Actinomycetes</taxon>
        <taxon>Kitasatosporales</taxon>
        <taxon>Streptomycetaceae</taxon>
        <taxon>Streptomyces</taxon>
    </lineage>
</organism>
<dbReference type="EMBL" id="LMWP01000064">
    <property type="protein sequence ID" value="KUN16063.1"/>
    <property type="molecule type" value="Genomic_DNA"/>
</dbReference>
<dbReference type="Proteomes" id="UP000053398">
    <property type="component" value="Unassembled WGS sequence"/>
</dbReference>
<evidence type="ECO:0000313" key="1">
    <source>
        <dbReference type="EMBL" id="KUN16063.1"/>
    </source>
</evidence>